<dbReference type="CDD" id="cd07713">
    <property type="entry name" value="DHPS-like_MBL-fold"/>
    <property type="match status" value="1"/>
</dbReference>
<dbReference type="Proteomes" id="UP000736583">
    <property type="component" value="Unassembled WGS sequence"/>
</dbReference>
<dbReference type="InterPro" id="IPR041712">
    <property type="entry name" value="DHPS-like_MBL-fold"/>
</dbReference>
<dbReference type="InterPro" id="IPR052926">
    <property type="entry name" value="Metallo-beta-lactamase_dom"/>
</dbReference>
<dbReference type="PROSITE" id="PS00141">
    <property type="entry name" value="ASP_PROTEASE"/>
    <property type="match status" value="1"/>
</dbReference>
<name>A0ABS6F517_9CLOT</name>
<dbReference type="EMBL" id="JAHLQL010000014">
    <property type="protein sequence ID" value="MBU5593500.1"/>
    <property type="molecule type" value="Genomic_DNA"/>
</dbReference>
<dbReference type="InterPro" id="IPR001279">
    <property type="entry name" value="Metallo-B-lactamas"/>
</dbReference>
<protein>
    <submittedName>
        <fullName evidence="2">MBL fold metallo-hydrolase</fullName>
    </submittedName>
</protein>
<dbReference type="PANTHER" id="PTHR13754">
    <property type="entry name" value="METALLO-BETA-LACTAMASE SUPERFAMILY PROTEIN"/>
    <property type="match status" value="1"/>
</dbReference>
<gene>
    <name evidence="2" type="ORF">KQI89_17325</name>
</gene>
<evidence type="ECO:0000259" key="1">
    <source>
        <dbReference type="Pfam" id="PF00753"/>
    </source>
</evidence>
<accession>A0ABS6F517</accession>
<evidence type="ECO:0000313" key="2">
    <source>
        <dbReference type="EMBL" id="MBU5593500.1"/>
    </source>
</evidence>
<proteinExistence type="predicted"/>
<dbReference type="PANTHER" id="PTHR13754:SF13">
    <property type="entry name" value="METALLO-BETA-LACTAMASE SUPERFAMILY PROTEIN (AFU_ORTHOLOGUE AFUA_3G07630)"/>
    <property type="match status" value="1"/>
</dbReference>
<dbReference type="RefSeq" id="WP_216458137.1">
    <property type="nucleotide sequence ID" value="NZ_JAHLQL010000014.1"/>
</dbReference>
<dbReference type="InterPro" id="IPR001969">
    <property type="entry name" value="Aspartic_peptidase_AS"/>
</dbReference>
<reference evidence="2 3" key="1">
    <citation type="submission" date="2021-06" db="EMBL/GenBank/DDBJ databases">
        <authorList>
            <person name="Sun Q."/>
            <person name="Li D."/>
        </authorList>
    </citation>
    <scope>NUCLEOTIDE SEQUENCE [LARGE SCALE GENOMIC DNA]</scope>
    <source>
        <strain evidence="2 3">MSJ-4</strain>
    </source>
</reference>
<comment type="caution">
    <text evidence="2">The sequence shown here is derived from an EMBL/GenBank/DDBJ whole genome shotgun (WGS) entry which is preliminary data.</text>
</comment>
<dbReference type="Pfam" id="PF00753">
    <property type="entry name" value="Lactamase_B"/>
    <property type="match status" value="1"/>
</dbReference>
<sequence>MKVIILSDNIASEQLKQEWGLGIFIEYEGKNILLDTGASKLYLDNAKKLDIDIRKVDYGVLSHAHYDHANGMESFFHENKEAKFYLRAGSGENCYIKFGIFSHYIGIRKGTLETYKDRILFVDGDYELIPGVTLIPHKTSNLAMIGKKNRMYIKKEGKWYPDDFSHEQSLVFETEKGLVILNSCCHTGADMIIREVAKTFNNKHIYAIIGGFHLYNASHEEVKALANRIKDTGIEKVYTGHCTGEKSYKILKEQLGEKLEQFKVGLTIEV</sequence>
<keyword evidence="3" id="KW-1185">Reference proteome</keyword>
<organism evidence="2 3">
    <name type="scientific">Clostridium simiarum</name>
    <dbReference type="NCBI Taxonomy" id="2841506"/>
    <lineage>
        <taxon>Bacteria</taxon>
        <taxon>Bacillati</taxon>
        <taxon>Bacillota</taxon>
        <taxon>Clostridia</taxon>
        <taxon>Eubacteriales</taxon>
        <taxon>Clostridiaceae</taxon>
        <taxon>Clostridium</taxon>
    </lineage>
</organism>
<evidence type="ECO:0000313" key="3">
    <source>
        <dbReference type="Proteomes" id="UP000736583"/>
    </source>
</evidence>
<feature type="domain" description="Metallo-beta-lactamase" evidence="1">
    <location>
        <begin position="23"/>
        <end position="106"/>
    </location>
</feature>